<gene>
    <name evidence="1" type="ORF">GCM10020369_10430</name>
</gene>
<dbReference type="Proteomes" id="UP001501676">
    <property type="component" value="Unassembled WGS sequence"/>
</dbReference>
<comment type="caution">
    <text evidence="1">The sequence shown here is derived from an EMBL/GenBank/DDBJ whole genome shotgun (WGS) entry which is preliminary data.</text>
</comment>
<reference evidence="2" key="1">
    <citation type="journal article" date="2019" name="Int. J. Syst. Evol. Microbiol.">
        <title>The Global Catalogue of Microorganisms (GCM) 10K type strain sequencing project: providing services to taxonomists for standard genome sequencing and annotation.</title>
        <authorList>
            <consortium name="The Broad Institute Genomics Platform"/>
            <consortium name="The Broad Institute Genome Sequencing Center for Infectious Disease"/>
            <person name="Wu L."/>
            <person name="Ma J."/>
        </authorList>
    </citation>
    <scope>NUCLEOTIDE SEQUENCE [LARGE SCALE GENOMIC DNA]</scope>
    <source>
        <strain evidence="2">JCM 9458</strain>
    </source>
</reference>
<proteinExistence type="predicted"/>
<accession>A0ABP6SRR1</accession>
<organism evidence="1 2">
    <name type="scientific">Cryptosporangium minutisporangium</name>
    <dbReference type="NCBI Taxonomy" id="113569"/>
    <lineage>
        <taxon>Bacteria</taxon>
        <taxon>Bacillati</taxon>
        <taxon>Actinomycetota</taxon>
        <taxon>Actinomycetes</taxon>
        <taxon>Cryptosporangiales</taxon>
        <taxon>Cryptosporangiaceae</taxon>
        <taxon>Cryptosporangium</taxon>
    </lineage>
</organism>
<dbReference type="RefSeq" id="WP_345726805.1">
    <property type="nucleotide sequence ID" value="NZ_BAAAYN010000006.1"/>
</dbReference>
<sequence length="233" mass="26171">MNELLALALEAHGGLPRWQRFTWFRAEVSITGALWASQGWAGSLDPIVLHGETRNQRVILAPFPFPGWYATWEPHRQTIETAAGIATAERRDPAASFGRGSPSDDFQVAYLAAEAVWNYLAAPFVLARTDFLTEEIAPGREGWRRLLVTYPDDLATHSRQQIFSFDDTGLLRRLDYTIDLLGGGPAVHYPSDYQRFDGIQIPTRRRVYVADSDGRPVREPISVEIGVDDVAFR</sequence>
<evidence type="ECO:0000313" key="1">
    <source>
        <dbReference type="EMBL" id="GAA3383668.1"/>
    </source>
</evidence>
<evidence type="ECO:0000313" key="2">
    <source>
        <dbReference type="Proteomes" id="UP001501676"/>
    </source>
</evidence>
<keyword evidence="2" id="KW-1185">Reference proteome</keyword>
<protein>
    <submittedName>
        <fullName evidence="1">Uncharacterized protein</fullName>
    </submittedName>
</protein>
<name>A0ABP6SRR1_9ACTN</name>
<dbReference type="EMBL" id="BAAAYN010000006">
    <property type="protein sequence ID" value="GAA3383668.1"/>
    <property type="molecule type" value="Genomic_DNA"/>
</dbReference>